<accession>A0ABU4G603</accession>
<dbReference type="GO" id="GO:0052621">
    <property type="term" value="F:diguanylate cyclase activity"/>
    <property type="evidence" value="ECO:0007669"/>
    <property type="project" value="UniProtKB-EC"/>
</dbReference>
<evidence type="ECO:0000256" key="1">
    <source>
        <dbReference type="SAM" id="Phobius"/>
    </source>
</evidence>
<dbReference type="Gene3D" id="3.30.70.270">
    <property type="match status" value="1"/>
</dbReference>
<keyword evidence="3" id="KW-0548">Nucleotidyltransferase</keyword>
<dbReference type="SUPFAM" id="SSF55073">
    <property type="entry name" value="Nucleotide cyclase"/>
    <property type="match status" value="1"/>
</dbReference>
<dbReference type="SMART" id="SM00065">
    <property type="entry name" value="GAF"/>
    <property type="match status" value="1"/>
</dbReference>
<dbReference type="InterPro" id="IPR000160">
    <property type="entry name" value="GGDEF_dom"/>
</dbReference>
<dbReference type="SMART" id="SM00267">
    <property type="entry name" value="GGDEF"/>
    <property type="match status" value="1"/>
</dbReference>
<sequence length="567" mass="64183">MSKETKVTLFHFIVWLLIVPPGITFLLATQMPKTVSPLYVTLFVLFGLLTVLFPIKKNGNTVTLLMWITLPSFLLYGLVIEVIVMQLSILGAIISTKNRQQTIQRFFVNSTMMFMLSLASAAAFHLVGGQIGSLEFWPMLLSVIVYRLTYTTTNLGFIQLYMRLRKMKLPFSAKEIGDEYATTVLILPLALSLYFMLQIVGIGTFLLMGLPFFCTIGMIRMYSQSEKVNGLLENAGSIGTELSLLTDRKRVTEQFVQQTCKLFNADSVLFFKYYEGWLELEIAFAKDRFVELHYGSIPVGEGVVGKVLETNEPVIYSKRKEWQNFATEFVPMELESMLCIPLSHNGLTIGVLSLGSNRRNAFKDYQLKVLELLGSYYIVAHEKSGYVQEAKVKSERCALTNLYNYRYLEEQLRIEMQRIHTGELDQLSLVMLDIDRFKGVNDTYGHQSGNDILCQLASILEEEIPPNGTVGRYGGEEFVFILPNYSKQDALEFAHAIRHRIKGHPFTIIQDLAENKQTIELFITTSIGVSNAPTDTDDAISLFRNADRALYIGAKQSGRDRVAAYSK</sequence>
<dbReference type="PROSITE" id="PS50887">
    <property type="entry name" value="GGDEF"/>
    <property type="match status" value="1"/>
</dbReference>
<dbReference type="InterPro" id="IPR029016">
    <property type="entry name" value="GAF-like_dom_sf"/>
</dbReference>
<feature type="transmembrane region" description="Helical" evidence="1">
    <location>
        <begin position="36"/>
        <end position="53"/>
    </location>
</feature>
<dbReference type="Pfam" id="PF13185">
    <property type="entry name" value="GAF_2"/>
    <property type="match status" value="1"/>
</dbReference>
<keyword evidence="3" id="KW-0808">Transferase</keyword>
<dbReference type="Proteomes" id="UP001282284">
    <property type="component" value="Unassembled WGS sequence"/>
</dbReference>
<dbReference type="InterPro" id="IPR043128">
    <property type="entry name" value="Rev_trsase/Diguanyl_cyclase"/>
</dbReference>
<proteinExistence type="predicted"/>
<dbReference type="InterPro" id="IPR003018">
    <property type="entry name" value="GAF"/>
</dbReference>
<feature type="transmembrane region" description="Helical" evidence="1">
    <location>
        <begin position="180"/>
        <end position="197"/>
    </location>
</feature>
<feature type="transmembrane region" description="Helical" evidence="1">
    <location>
        <begin position="12"/>
        <end position="29"/>
    </location>
</feature>
<feature type="transmembrane region" description="Helical" evidence="1">
    <location>
        <begin position="139"/>
        <end position="160"/>
    </location>
</feature>
<evidence type="ECO:0000313" key="4">
    <source>
        <dbReference type="Proteomes" id="UP001282284"/>
    </source>
</evidence>
<evidence type="ECO:0000313" key="3">
    <source>
        <dbReference type="EMBL" id="MDW0112394.1"/>
    </source>
</evidence>
<dbReference type="Gene3D" id="3.30.450.40">
    <property type="match status" value="1"/>
</dbReference>
<keyword evidence="1" id="KW-0472">Membrane</keyword>
<name>A0ABU4G603_9BACL</name>
<dbReference type="RefSeq" id="WP_317942278.1">
    <property type="nucleotide sequence ID" value="NZ_JAUBDI010000002.1"/>
</dbReference>
<dbReference type="SUPFAM" id="SSF55781">
    <property type="entry name" value="GAF domain-like"/>
    <property type="match status" value="1"/>
</dbReference>
<gene>
    <name evidence="3" type="ORF">QT711_04300</name>
</gene>
<reference evidence="3 4" key="1">
    <citation type="submission" date="2023-06" db="EMBL/GenBank/DDBJ databases">
        <title>Sporosarcina sp. nov., isolated from Korean traditional fermented seafood 'Jeotgal'.</title>
        <authorList>
            <person name="Yang A.I."/>
            <person name="Shin N.-R."/>
        </authorList>
    </citation>
    <scope>NUCLEOTIDE SEQUENCE [LARGE SCALE GENOMIC DNA]</scope>
    <source>
        <strain evidence="3 4">KCTC13119</strain>
    </source>
</reference>
<dbReference type="PANTHER" id="PTHR45138:SF9">
    <property type="entry name" value="DIGUANYLATE CYCLASE DGCM-RELATED"/>
    <property type="match status" value="1"/>
</dbReference>
<feature type="transmembrane region" description="Helical" evidence="1">
    <location>
        <begin position="106"/>
        <end position="127"/>
    </location>
</feature>
<comment type="caution">
    <text evidence="3">The sequence shown here is derived from an EMBL/GenBank/DDBJ whole genome shotgun (WGS) entry which is preliminary data.</text>
</comment>
<organism evidence="3 4">
    <name type="scientific">Sporosarcina saromensis</name>
    <dbReference type="NCBI Taxonomy" id="359365"/>
    <lineage>
        <taxon>Bacteria</taxon>
        <taxon>Bacillati</taxon>
        <taxon>Bacillota</taxon>
        <taxon>Bacilli</taxon>
        <taxon>Bacillales</taxon>
        <taxon>Caryophanaceae</taxon>
        <taxon>Sporosarcina</taxon>
    </lineage>
</organism>
<evidence type="ECO:0000259" key="2">
    <source>
        <dbReference type="PROSITE" id="PS50887"/>
    </source>
</evidence>
<keyword evidence="1" id="KW-1133">Transmembrane helix</keyword>
<protein>
    <submittedName>
        <fullName evidence="3">Sensor domain-containing diguanylate cyclase</fullName>
        <ecNumber evidence="3">2.7.7.65</ecNumber>
    </submittedName>
</protein>
<dbReference type="InterPro" id="IPR029787">
    <property type="entry name" value="Nucleotide_cyclase"/>
</dbReference>
<dbReference type="InterPro" id="IPR050469">
    <property type="entry name" value="Diguanylate_Cyclase"/>
</dbReference>
<keyword evidence="1" id="KW-0812">Transmembrane</keyword>
<keyword evidence="4" id="KW-1185">Reference proteome</keyword>
<feature type="transmembrane region" description="Helical" evidence="1">
    <location>
        <begin position="73"/>
        <end position="94"/>
    </location>
</feature>
<dbReference type="EC" id="2.7.7.65" evidence="3"/>
<feature type="domain" description="GGDEF" evidence="2">
    <location>
        <begin position="425"/>
        <end position="567"/>
    </location>
</feature>
<dbReference type="EMBL" id="JAUBDI010000002">
    <property type="protein sequence ID" value="MDW0112394.1"/>
    <property type="molecule type" value="Genomic_DNA"/>
</dbReference>
<dbReference type="Pfam" id="PF00990">
    <property type="entry name" value="GGDEF"/>
    <property type="match status" value="1"/>
</dbReference>
<dbReference type="NCBIfam" id="TIGR00254">
    <property type="entry name" value="GGDEF"/>
    <property type="match status" value="1"/>
</dbReference>
<dbReference type="CDD" id="cd01949">
    <property type="entry name" value="GGDEF"/>
    <property type="match status" value="1"/>
</dbReference>
<dbReference type="PANTHER" id="PTHR45138">
    <property type="entry name" value="REGULATORY COMPONENTS OF SENSORY TRANSDUCTION SYSTEM"/>
    <property type="match status" value="1"/>
</dbReference>